<evidence type="ECO:0000256" key="13">
    <source>
        <dbReference type="SAM" id="SignalP"/>
    </source>
</evidence>
<keyword evidence="11" id="KW-0106">Calcium</keyword>
<evidence type="ECO:0000256" key="5">
    <source>
        <dbReference type="ARBA" id="ARBA00022801"/>
    </source>
</evidence>
<evidence type="ECO:0000256" key="2">
    <source>
        <dbReference type="ARBA" id="ARBA00004922"/>
    </source>
</evidence>
<dbReference type="GO" id="GO:0004571">
    <property type="term" value="F:mannosyl-oligosaccharide 1,2-alpha-mannosidase activity"/>
    <property type="evidence" value="ECO:0007669"/>
    <property type="project" value="UniProtKB-EC"/>
</dbReference>
<dbReference type="EMBL" id="ML996221">
    <property type="protein sequence ID" value="KAF2730293.1"/>
    <property type="molecule type" value="Genomic_DNA"/>
</dbReference>
<organism evidence="14 15">
    <name type="scientific">Polyplosphaeria fusca</name>
    <dbReference type="NCBI Taxonomy" id="682080"/>
    <lineage>
        <taxon>Eukaryota</taxon>
        <taxon>Fungi</taxon>
        <taxon>Dikarya</taxon>
        <taxon>Ascomycota</taxon>
        <taxon>Pezizomycotina</taxon>
        <taxon>Dothideomycetes</taxon>
        <taxon>Pleosporomycetidae</taxon>
        <taxon>Pleosporales</taxon>
        <taxon>Tetraplosphaeriaceae</taxon>
        <taxon>Polyplosphaeria</taxon>
    </lineage>
</organism>
<dbReference type="AlphaFoldDB" id="A0A9P4QMU9"/>
<dbReference type="InterPro" id="IPR012341">
    <property type="entry name" value="6hp_glycosidase-like_sf"/>
</dbReference>
<comment type="cofactor">
    <cofactor evidence="1 11">
        <name>Ca(2+)</name>
        <dbReference type="ChEBI" id="CHEBI:29108"/>
    </cofactor>
</comment>
<feature type="binding site" evidence="11">
    <location>
        <position position="528"/>
    </location>
    <ligand>
        <name>Ca(2+)</name>
        <dbReference type="ChEBI" id="CHEBI:29108"/>
    </ligand>
</feature>
<evidence type="ECO:0000256" key="7">
    <source>
        <dbReference type="ARBA" id="ARBA00023180"/>
    </source>
</evidence>
<dbReference type="OrthoDB" id="8118055at2759"/>
<dbReference type="PANTHER" id="PTHR11742">
    <property type="entry name" value="MANNOSYL-OLIGOSACCHARIDE ALPHA-1,2-MANNOSIDASE-RELATED"/>
    <property type="match status" value="1"/>
</dbReference>
<dbReference type="Pfam" id="PF01532">
    <property type="entry name" value="Glyco_hydro_47"/>
    <property type="match status" value="1"/>
</dbReference>
<feature type="chain" id="PRO_5040426691" description="alpha-1,2-Mannosidase" evidence="13">
    <location>
        <begin position="25"/>
        <end position="539"/>
    </location>
</feature>
<dbReference type="PANTHER" id="PTHR11742:SF101">
    <property type="entry name" value="MANNOSYL-OLIGOSACCHARIDE ALPHA-1,2-MANNOSIDASE 1B"/>
    <property type="match status" value="1"/>
</dbReference>
<gene>
    <name evidence="14" type="ORF">EJ04DRAFT_515356</name>
</gene>
<sequence>MCRIVEAALFVGILLFLWQRPILEYTTSEIAEDPGLIKDPKERARIVRGAFVRGWNGYMEHAYPHDTLKPLSNTAYDDRNGWGATAVDALTAAILLDVPDAVETALNHIVDIDWKHASYSGATVFGSTIRYMSAMLSAHDLLTTTHRHLLGSDATHKLDALLKQSQALADVLAPSFQTAVGINSNFLNLTSGKITETGSNDITAISGLVLEWTRLTDLSGVAKYSELAMKSMQPLLSPKPESASPFPGLLPKHIDLNTGLFDANAAGGWSHTGGGFYEMLLKLSIYNPSFFAPLRDQWIQAADSTMTHLASHPKGHPELTFLADFQGSDRLYQQDASSMFAAASFLLGGIVTGEPRFRKFGLQLVDTCVKMYAASATGLGPERFAWVPDTCDTGEEKREEACSIPEEYAAQLDRIVHAGFWVTDAGYRLRPEVLESLYYAYRVTGDEKYRDASWRIVGNVIKWCETGSGFAELEDVGAEMKVGGAGGRKDWMSSYVLSETLMYAYIIHLEDEPWQVQSKGSMDWVWSTQGHPLRTKASM</sequence>
<evidence type="ECO:0000256" key="1">
    <source>
        <dbReference type="ARBA" id="ARBA00001913"/>
    </source>
</evidence>
<keyword evidence="4 13" id="KW-0732">Signal</keyword>
<accession>A0A9P4QMU9</accession>
<keyword evidence="8 12" id="KW-0326">Glycosidase</keyword>
<comment type="caution">
    <text evidence="14">The sequence shown here is derived from an EMBL/GenBank/DDBJ whole genome shotgun (WGS) entry which is preliminary data.</text>
</comment>
<proteinExistence type="inferred from homology"/>
<evidence type="ECO:0000256" key="10">
    <source>
        <dbReference type="ARBA" id="ARBA00048605"/>
    </source>
</evidence>
<evidence type="ECO:0000256" key="6">
    <source>
        <dbReference type="ARBA" id="ARBA00023157"/>
    </source>
</evidence>
<dbReference type="GO" id="GO:0005975">
    <property type="term" value="P:carbohydrate metabolic process"/>
    <property type="evidence" value="ECO:0007669"/>
    <property type="project" value="InterPro"/>
</dbReference>
<comment type="catalytic activity">
    <reaction evidence="9">
        <text>N(4)-(alpha-D-Man-(1-&gt;2)-alpha-D-Man-(1-&gt;2)-alpha-D-Man-(1-&gt;3)-[alpha-D-Man-(1-&gt;3)-[alpha-D-Man-(1-&gt;2)-alpha-D-Man-(1-&gt;6)]-alpha-D-Man-(1-&gt;6)]-beta-D-Man-(1-&gt;4)-beta-D-GlcNAc-(1-&gt;4)-beta-D-GlcNAc)-L-asparaginyl-[protein] (N-glucan mannose isomer 8A1,2,3B1,3) + 3 H2O = N(4)-(alpha-D-Man-(1-&gt;3)-[alpha-D-Man-(1-&gt;3)-[alpha-D-Man-(1-&gt;6)]-alpha-D-Man-(1-&gt;6)]-beta-D-Man-(1-&gt;4)-beta-D-GlcNAc-(1-&gt;4)-beta-D-GlcNAc)-L-asparaginyl-[protein] (N-glucan mannose isomer 5A1,2) + 3 beta-D-mannose</text>
        <dbReference type="Rhea" id="RHEA:56028"/>
        <dbReference type="Rhea" id="RHEA-COMP:14358"/>
        <dbReference type="Rhea" id="RHEA-COMP:14367"/>
        <dbReference type="ChEBI" id="CHEBI:15377"/>
        <dbReference type="ChEBI" id="CHEBI:28563"/>
        <dbReference type="ChEBI" id="CHEBI:59087"/>
        <dbReference type="ChEBI" id="CHEBI:60628"/>
        <dbReference type="EC" id="3.2.1.113"/>
    </reaction>
</comment>
<keyword evidence="5 12" id="KW-0378">Hydrolase</keyword>
<feature type="signal peptide" evidence="13">
    <location>
        <begin position="1"/>
        <end position="24"/>
    </location>
</feature>
<protein>
    <recommendedName>
        <fullName evidence="12">alpha-1,2-Mannosidase</fullName>
        <ecNumber evidence="12">3.2.1.-</ecNumber>
    </recommendedName>
</protein>
<dbReference type="SUPFAM" id="SSF48225">
    <property type="entry name" value="Seven-hairpin glycosidases"/>
    <property type="match status" value="1"/>
</dbReference>
<evidence type="ECO:0000313" key="15">
    <source>
        <dbReference type="Proteomes" id="UP000799444"/>
    </source>
</evidence>
<name>A0A9P4QMU9_9PLEO</name>
<keyword evidence="11" id="KW-0479">Metal-binding</keyword>
<evidence type="ECO:0000256" key="4">
    <source>
        <dbReference type="ARBA" id="ARBA00022729"/>
    </source>
</evidence>
<dbReference type="GO" id="GO:0036503">
    <property type="term" value="P:ERAD pathway"/>
    <property type="evidence" value="ECO:0007669"/>
    <property type="project" value="UniProtKB-ARBA"/>
</dbReference>
<evidence type="ECO:0000313" key="14">
    <source>
        <dbReference type="EMBL" id="KAF2730293.1"/>
    </source>
</evidence>
<evidence type="ECO:0000256" key="12">
    <source>
        <dbReference type="RuleBase" id="RU361193"/>
    </source>
</evidence>
<keyword evidence="6" id="KW-1015">Disulfide bond</keyword>
<dbReference type="EC" id="3.2.1.-" evidence="12"/>
<evidence type="ECO:0000256" key="3">
    <source>
        <dbReference type="ARBA" id="ARBA00007658"/>
    </source>
</evidence>
<dbReference type="GO" id="GO:0005509">
    <property type="term" value="F:calcium ion binding"/>
    <property type="evidence" value="ECO:0007669"/>
    <property type="project" value="InterPro"/>
</dbReference>
<dbReference type="InterPro" id="IPR050749">
    <property type="entry name" value="Glycosyl_Hydrolase_47"/>
</dbReference>
<dbReference type="PRINTS" id="PR00747">
    <property type="entry name" value="GLYHDRLASE47"/>
</dbReference>
<comment type="similarity">
    <text evidence="3 12">Belongs to the glycosyl hydrolase 47 family.</text>
</comment>
<comment type="catalytic activity">
    <reaction evidence="10">
        <text>N(4)-(alpha-D-Man-(1-&gt;2)-alpha-D-Man-(1-&gt;2)-alpha-D-Man-(1-&gt;3)-[alpha-D-Man-(1-&gt;2)-alpha-D-Man-(1-&gt;3)-[alpha-D-Man-(1-&gt;2)-alpha-D-Man-(1-&gt;6)]-alpha-D-Man-(1-&gt;6)]-beta-D-Man-(1-&gt;4)-beta-D-GlcNAc-(1-&gt;4)-beta-D-GlcNAc)-L-asparaginyl-[protein] (N-glucan mannose isomer 9A1,2,3B1,2,3) + 4 H2O = N(4)-(alpha-D-Man-(1-&gt;3)-[alpha-D-Man-(1-&gt;3)-[alpha-D-Man-(1-&gt;6)]-alpha-D-Man-(1-&gt;6)]-beta-D-Man-(1-&gt;4)-beta-D-GlcNAc-(1-&gt;4)-beta-D-GlcNAc)-L-asparaginyl-[protein] (N-glucan mannose isomer 5A1,2) + 4 beta-D-mannose</text>
        <dbReference type="Rhea" id="RHEA:56008"/>
        <dbReference type="Rhea" id="RHEA-COMP:14356"/>
        <dbReference type="Rhea" id="RHEA-COMP:14367"/>
        <dbReference type="ChEBI" id="CHEBI:15377"/>
        <dbReference type="ChEBI" id="CHEBI:28563"/>
        <dbReference type="ChEBI" id="CHEBI:59087"/>
        <dbReference type="ChEBI" id="CHEBI:139493"/>
        <dbReference type="EC" id="3.2.1.113"/>
    </reaction>
</comment>
<keyword evidence="15" id="KW-1185">Reference proteome</keyword>
<evidence type="ECO:0000256" key="9">
    <source>
        <dbReference type="ARBA" id="ARBA00047669"/>
    </source>
</evidence>
<comment type="pathway">
    <text evidence="2">Protein modification; protein glycosylation.</text>
</comment>
<reference evidence="14" key="1">
    <citation type="journal article" date="2020" name="Stud. Mycol.">
        <title>101 Dothideomycetes genomes: a test case for predicting lifestyles and emergence of pathogens.</title>
        <authorList>
            <person name="Haridas S."/>
            <person name="Albert R."/>
            <person name="Binder M."/>
            <person name="Bloem J."/>
            <person name="Labutti K."/>
            <person name="Salamov A."/>
            <person name="Andreopoulos B."/>
            <person name="Baker S."/>
            <person name="Barry K."/>
            <person name="Bills G."/>
            <person name="Bluhm B."/>
            <person name="Cannon C."/>
            <person name="Castanera R."/>
            <person name="Culley D."/>
            <person name="Daum C."/>
            <person name="Ezra D."/>
            <person name="Gonzalez J."/>
            <person name="Henrissat B."/>
            <person name="Kuo A."/>
            <person name="Liang C."/>
            <person name="Lipzen A."/>
            <person name="Lutzoni F."/>
            <person name="Magnuson J."/>
            <person name="Mondo S."/>
            <person name="Nolan M."/>
            <person name="Ohm R."/>
            <person name="Pangilinan J."/>
            <person name="Park H.-J."/>
            <person name="Ramirez L."/>
            <person name="Alfaro M."/>
            <person name="Sun H."/>
            <person name="Tritt A."/>
            <person name="Yoshinaga Y."/>
            <person name="Zwiers L.-H."/>
            <person name="Turgeon B."/>
            <person name="Goodwin S."/>
            <person name="Spatafora J."/>
            <person name="Crous P."/>
            <person name="Grigoriev I."/>
        </authorList>
    </citation>
    <scope>NUCLEOTIDE SEQUENCE</scope>
    <source>
        <strain evidence="14">CBS 125425</strain>
    </source>
</reference>
<keyword evidence="7" id="KW-0325">Glycoprotein</keyword>
<dbReference type="GO" id="GO:0016020">
    <property type="term" value="C:membrane"/>
    <property type="evidence" value="ECO:0007669"/>
    <property type="project" value="InterPro"/>
</dbReference>
<dbReference type="Proteomes" id="UP000799444">
    <property type="component" value="Unassembled WGS sequence"/>
</dbReference>
<dbReference type="Gene3D" id="1.50.10.10">
    <property type="match status" value="1"/>
</dbReference>
<dbReference type="InterPro" id="IPR001382">
    <property type="entry name" value="Glyco_hydro_47"/>
</dbReference>
<evidence type="ECO:0000256" key="8">
    <source>
        <dbReference type="ARBA" id="ARBA00023295"/>
    </source>
</evidence>
<evidence type="ECO:0000256" key="11">
    <source>
        <dbReference type="PIRSR" id="PIRSR601382-2"/>
    </source>
</evidence>
<dbReference type="InterPro" id="IPR036026">
    <property type="entry name" value="Seven-hairpin_glycosidases"/>
</dbReference>
<dbReference type="GO" id="GO:0005783">
    <property type="term" value="C:endoplasmic reticulum"/>
    <property type="evidence" value="ECO:0007669"/>
    <property type="project" value="TreeGrafter"/>
</dbReference>